<dbReference type="InterPro" id="IPR006554">
    <property type="entry name" value="Helicase-like_DEXD_c2"/>
</dbReference>
<dbReference type="Gene3D" id="3.40.50.300">
    <property type="entry name" value="P-loop containing nucleotide triphosphate hydrolases"/>
    <property type="match status" value="2"/>
</dbReference>
<evidence type="ECO:0000256" key="12">
    <source>
        <dbReference type="ARBA" id="ARBA00023125"/>
    </source>
</evidence>
<dbReference type="PROSITE" id="PS51192">
    <property type="entry name" value="HELICASE_ATP_BIND_1"/>
    <property type="match status" value="1"/>
</dbReference>
<evidence type="ECO:0000256" key="14">
    <source>
        <dbReference type="ARBA" id="ARBA00023235"/>
    </source>
</evidence>
<evidence type="ECO:0000256" key="10">
    <source>
        <dbReference type="ARBA" id="ARBA00023004"/>
    </source>
</evidence>
<dbReference type="SMART" id="SM00487">
    <property type="entry name" value="DEXDc"/>
    <property type="match status" value="1"/>
</dbReference>
<dbReference type="GO" id="GO:0051539">
    <property type="term" value="F:4 iron, 4 sulfur cluster binding"/>
    <property type="evidence" value="ECO:0007669"/>
    <property type="project" value="UniProtKB-KW"/>
</dbReference>
<dbReference type="RefSeq" id="WP_107582702.1">
    <property type="nucleotide sequence ID" value="NZ_PZJJ01000001.1"/>
</dbReference>
<keyword evidence="7 19" id="KW-0347">Helicase</keyword>
<dbReference type="Pfam" id="PF13307">
    <property type="entry name" value="Helicase_C_2"/>
    <property type="match status" value="1"/>
</dbReference>
<dbReference type="GO" id="GO:0003887">
    <property type="term" value="F:DNA-directed DNA polymerase activity"/>
    <property type="evidence" value="ECO:0007669"/>
    <property type="project" value="InterPro"/>
</dbReference>
<dbReference type="Proteomes" id="UP000240509">
    <property type="component" value="Unassembled WGS sequence"/>
</dbReference>
<evidence type="ECO:0000256" key="4">
    <source>
        <dbReference type="ARBA" id="ARBA00022741"/>
    </source>
</evidence>
<evidence type="ECO:0000256" key="3">
    <source>
        <dbReference type="ARBA" id="ARBA00022723"/>
    </source>
</evidence>
<dbReference type="Pfam" id="PF06733">
    <property type="entry name" value="DEAD_2"/>
    <property type="match status" value="1"/>
</dbReference>
<dbReference type="InterPro" id="IPR013520">
    <property type="entry name" value="Ribonucl_H"/>
</dbReference>
<keyword evidence="14" id="KW-0413">Isomerase</keyword>
<dbReference type="InterPro" id="IPR045028">
    <property type="entry name" value="DinG/Rad3-like"/>
</dbReference>
<dbReference type="InterPro" id="IPR006555">
    <property type="entry name" value="ATP-dep_Helicase_C"/>
</dbReference>
<evidence type="ECO:0000256" key="11">
    <source>
        <dbReference type="ARBA" id="ARBA00023014"/>
    </source>
</evidence>
<dbReference type="PANTHER" id="PTHR11472:SF34">
    <property type="entry name" value="REGULATOR OF TELOMERE ELONGATION HELICASE 1"/>
    <property type="match status" value="1"/>
</dbReference>
<proteinExistence type="inferred from homology"/>
<dbReference type="InterPro" id="IPR027417">
    <property type="entry name" value="P-loop_NTPase"/>
</dbReference>
<dbReference type="PROSITE" id="PS51193">
    <property type="entry name" value="HELICASE_ATP_BIND_2"/>
    <property type="match status" value="1"/>
</dbReference>
<keyword evidence="9 15" id="KW-0067">ATP-binding</keyword>
<dbReference type="PANTHER" id="PTHR11472">
    <property type="entry name" value="DNA REPAIR DEAD HELICASE RAD3/XP-D SUBFAMILY MEMBER"/>
    <property type="match status" value="1"/>
</dbReference>
<dbReference type="OrthoDB" id="9803913at2"/>
<evidence type="ECO:0000256" key="15">
    <source>
        <dbReference type="HAMAP-Rule" id="MF_02206"/>
    </source>
</evidence>
<keyword evidence="3" id="KW-0479">Metal-binding</keyword>
<dbReference type="NCBIfam" id="TIGR01407">
    <property type="entry name" value="dinG_rel"/>
    <property type="match status" value="1"/>
</dbReference>
<keyword evidence="13" id="KW-0234">DNA repair</keyword>
<comment type="function">
    <text evidence="15 16">3'-5' exonuclease.</text>
</comment>
<dbReference type="SUPFAM" id="SSF53098">
    <property type="entry name" value="Ribonuclease H-like"/>
    <property type="match status" value="1"/>
</dbReference>
<dbReference type="SMART" id="SM00488">
    <property type="entry name" value="DEXDc2"/>
    <property type="match status" value="1"/>
</dbReference>
<keyword evidence="11" id="KW-0411">Iron-sulfur</keyword>
<dbReference type="EC" id="3.1.-.-" evidence="15 16"/>
<dbReference type="GO" id="GO:0016818">
    <property type="term" value="F:hydrolase activity, acting on acid anhydrides, in phosphorus-containing anhydrides"/>
    <property type="evidence" value="ECO:0007669"/>
    <property type="project" value="InterPro"/>
</dbReference>
<dbReference type="InterPro" id="IPR010614">
    <property type="entry name" value="RAD3-like_helicase_DEAD"/>
</dbReference>
<dbReference type="HAMAP" id="MF_02206">
    <property type="entry name" value="DinG_exonucl"/>
    <property type="match status" value="1"/>
</dbReference>
<organism evidence="19 20">
    <name type="scientific">Alkalicoccus saliphilus</name>
    <dbReference type="NCBI Taxonomy" id="200989"/>
    <lineage>
        <taxon>Bacteria</taxon>
        <taxon>Bacillati</taxon>
        <taxon>Bacillota</taxon>
        <taxon>Bacilli</taxon>
        <taxon>Bacillales</taxon>
        <taxon>Bacillaceae</taxon>
        <taxon>Alkalicoccus</taxon>
    </lineage>
</organism>
<evidence type="ECO:0000259" key="18">
    <source>
        <dbReference type="PROSITE" id="PS51193"/>
    </source>
</evidence>
<feature type="domain" description="Helicase ATP-binding" evidence="17">
    <location>
        <begin position="267"/>
        <end position="510"/>
    </location>
</feature>
<name>A0A2T4UAC0_9BACI</name>
<dbReference type="GO" id="GO:0006281">
    <property type="term" value="P:DNA repair"/>
    <property type="evidence" value="ECO:0007669"/>
    <property type="project" value="UniProtKB-KW"/>
</dbReference>
<dbReference type="InterPro" id="IPR014001">
    <property type="entry name" value="Helicase_ATP-bd"/>
</dbReference>
<sequence length="931" mass="105817">MSRYVVLDLETTGVSYAEGDRIIQLAYTVIEEKKIVKTFNTLINSETTIPAFVQQLTQIQTEDLAKAPSFEEIVPELMEDLNNSCFVAHNVDFDLHFLNETLEDTGYTPYEGPVLDTVELSRIAFPSESGYRLSELAENLSLHHVVPHQADSDAYATAELFLKISEVFRKLPRPALKHLLGIEHMLKSSLRPLLEEWFEQAEDAAGELEVYRGIALRKINYEAAENENIEADFNEVFADFQTGETISKVMPGFIRRSGQEEMINFVHQIFTGSKIGLVEAGTGTGKTLAYLLPAAYYAAVYKEKVVISTETIQLQEQLLKKEVPLVEKLLPFPVKPALLKGRTHYVCLQKVENLLDLSFQESYERMVSKAQIVVWLTITGTGDVEELNLADASDRFLREVSSDIQSCAGPDCPWFSRCFYQRAKKAAKAADVVITNHAMLLSDIVHESQILPSYSSVIIDEAHHLEEAATRHFGTQLDYASMAQLLNDFTTRGQDNVLEPWLSLYTPEMWKRCKEKIQQAREEWNDLFLSIYSYADKGAGRGETGDVSKVIVRDESWNYVLEAAHRFHAVFTEAVDELKKIELEISSDTSTGPAYKNEQTALDRYIHEMDDLHRKFMDLITHQQEDNVYWMERALKGPKQSITIFSSPTEVSQLLADRFFQKKKRVILTSATLTVNQSFNFVIRQLGLEDFEVETKVVASPFNWSEQVALMIPNDIPLIQEAGEDAYIHSIAQAIYQTAEVTEGKMLVLFTSYDMLRKTYHLVSNLLDDSYMLIGQGIQSKSRTKLVKMFQQFDRTILFGTSSFWEGVDIPGEDLSVIVMARLPFSPPSDPVFKAKSDKLKQEGASPFIKLALPQAVLRFKQGFGRLIRRETDRGIVIVLDRRIDTARYGKQFVKSLPDMPVHRGSIYDLETEIDAWLHKPLKESVYDGDH</sequence>
<evidence type="ECO:0000256" key="5">
    <source>
        <dbReference type="ARBA" id="ARBA00022763"/>
    </source>
</evidence>
<dbReference type="GO" id="GO:0005524">
    <property type="term" value="F:ATP binding"/>
    <property type="evidence" value="ECO:0007669"/>
    <property type="project" value="UniProtKB-UniRule"/>
</dbReference>
<evidence type="ECO:0000256" key="13">
    <source>
        <dbReference type="ARBA" id="ARBA00023204"/>
    </source>
</evidence>
<feature type="short sequence motif" description="DEAH box" evidence="15">
    <location>
        <begin position="460"/>
        <end position="463"/>
    </location>
</feature>
<protein>
    <recommendedName>
        <fullName evidence="15 16">3'-5' exonuclease DinG</fullName>
        <ecNumber evidence="15 16">3.1.-.-</ecNumber>
    </recommendedName>
</protein>
<evidence type="ECO:0000256" key="1">
    <source>
        <dbReference type="ARBA" id="ARBA00022485"/>
    </source>
</evidence>
<comment type="caution">
    <text evidence="19">The sequence shown here is derived from an EMBL/GenBank/DDBJ whole genome shotgun (WGS) entry which is preliminary data.</text>
</comment>
<reference evidence="19 20" key="1">
    <citation type="submission" date="2018-03" db="EMBL/GenBank/DDBJ databases">
        <title>Alkalicoccus saliphilus sp. nov., isolated from a mineral pool.</title>
        <authorList>
            <person name="Zhao B."/>
        </authorList>
    </citation>
    <scope>NUCLEOTIDE SEQUENCE [LARGE SCALE GENOMIC DNA]</scope>
    <source>
        <strain evidence="19 20">6AG</strain>
    </source>
</reference>
<feature type="domain" description="Helicase ATP-binding" evidence="18">
    <location>
        <begin position="245"/>
        <end position="521"/>
    </location>
</feature>
<dbReference type="InterPro" id="IPR012337">
    <property type="entry name" value="RNaseH-like_sf"/>
</dbReference>
<evidence type="ECO:0000256" key="16">
    <source>
        <dbReference type="RuleBase" id="RU364106"/>
    </source>
</evidence>
<dbReference type="SMART" id="SM00491">
    <property type="entry name" value="HELICc2"/>
    <property type="match status" value="1"/>
</dbReference>
<dbReference type="GO" id="GO:0008408">
    <property type="term" value="F:3'-5' exonuclease activity"/>
    <property type="evidence" value="ECO:0007669"/>
    <property type="project" value="UniProtKB-UniRule"/>
</dbReference>
<dbReference type="InterPro" id="IPR006054">
    <property type="entry name" value="DnaQ"/>
</dbReference>
<dbReference type="GO" id="GO:0003678">
    <property type="term" value="F:DNA helicase activity"/>
    <property type="evidence" value="ECO:0007669"/>
    <property type="project" value="InterPro"/>
</dbReference>
<dbReference type="SUPFAM" id="SSF52540">
    <property type="entry name" value="P-loop containing nucleoside triphosphate hydrolases"/>
    <property type="match status" value="1"/>
</dbReference>
<keyword evidence="6 15" id="KW-0378">Hydrolase</keyword>
<keyword evidence="1" id="KW-0004">4Fe-4S</keyword>
<dbReference type="InterPro" id="IPR014013">
    <property type="entry name" value="Helic_SF1/SF2_ATP-bd_DinG/Rad3"/>
</dbReference>
<evidence type="ECO:0000256" key="8">
    <source>
        <dbReference type="ARBA" id="ARBA00022839"/>
    </source>
</evidence>
<keyword evidence="5" id="KW-0227">DNA damage</keyword>
<dbReference type="FunFam" id="3.40.50.300:FF:000437">
    <property type="entry name" value="ATP-dependent DNA helicase DinG"/>
    <property type="match status" value="1"/>
</dbReference>
<dbReference type="Gene3D" id="3.30.420.10">
    <property type="entry name" value="Ribonuclease H-like superfamily/Ribonuclease H"/>
    <property type="match status" value="1"/>
</dbReference>
<keyword evidence="12" id="KW-0238">DNA-binding</keyword>
<dbReference type="EMBL" id="PZJJ01000001">
    <property type="protein sequence ID" value="PTL40340.1"/>
    <property type="molecule type" value="Genomic_DNA"/>
</dbReference>
<dbReference type="NCBIfam" id="TIGR00573">
    <property type="entry name" value="dnaq"/>
    <property type="match status" value="1"/>
</dbReference>
<evidence type="ECO:0000256" key="9">
    <source>
        <dbReference type="ARBA" id="ARBA00022840"/>
    </source>
</evidence>
<dbReference type="InterPro" id="IPR006310">
    <property type="entry name" value="DinG"/>
</dbReference>
<keyword evidence="2 15" id="KW-0540">Nuclease</keyword>
<dbReference type="InterPro" id="IPR036397">
    <property type="entry name" value="RNaseH_sf"/>
</dbReference>
<keyword evidence="10" id="KW-0408">Iron</keyword>
<dbReference type="SMART" id="SM00479">
    <property type="entry name" value="EXOIII"/>
    <property type="match status" value="1"/>
</dbReference>
<dbReference type="GO" id="GO:0006260">
    <property type="term" value="P:DNA replication"/>
    <property type="evidence" value="ECO:0007669"/>
    <property type="project" value="InterPro"/>
</dbReference>
<dbReference type="NCBIfam" id="NF005981">
    <property type="entry name" value="PRK08074.1"/>
    <property type="match status" value="1"/>
</dbReference>
<evidence type="ECO:0000256" key="7">
    <source>
        <dbReference type="ARBA" id="ARBA00022806"/>
    </source>
</evidence>
<dbReference type="GO" id="GO:0046872">
    <property type="term" value="F:metal ion binding"/>
    <property type="evidence" value="ECO:0007669"/>
    <property type="project" value="UniProtKB-KW"/>
</dbReference>
<evidence type="ECO:0000256" key="6">
    <source>
        <dbReference type="ARBA" id="ARBA00022801"/>
    </source>
</evidence>
<dbReference type="Pfam" id="PF00929">
    <property type="entry name" value="RNase_T"/>
    <property type="match status" value="1"/>
</dbReference>
<evidence type="ECO:0000256" key="2">
    <source>
        <dbReference type="ARBA" id="ARBA00022722"/>
    </source>
</evidence>
<keyword evidence="4 15" id="KW-0547">Nucleotide-binding</keyword>
<dbReference type="FunFam" id="3.30.420.10:FF:000045">
    <property type="entry name" value="3'-5' exonuclease DinG"/>
    <property type="match status" value="1"/>
</dbReference>
<dbReference type="CDD" id="cd06127">
    <property type="entry name" value="DEDDh"/>
    <property type="match status" value="1"/>
</dbReference>
<dbReference type="GO" id="GO:0003677">
    <property type="term" value="F:DNA binding"/>
    <property type="evidence" value="ECO:0007669"/>
    <property type="project" value="UniProtKB-KW"/>
</dbReference>
<feature type="binding site" evidence="15">
    <location>
        <begin position="280"/>
        <end position="287"/>
    </location>
    <ligand>
        <name>ATP</name>
        <dbReference type="ChEBI" id="CHEBI:30616"/>
    </ligand>
</feature>
<gene>
    <name evidence="15 16" type="primary">dinG</name>
    <name evidence="19" type="ORF">C6Y45_00060</name>
</gene>
<keyword evidence="20" id="KW-1185">Reference proteome</keyword>
<dbReference type="AlphaFoldDB" id="A0A2T4UAC0"/>
<evidence type="ECO:0000259" key="17">
    <source>
        <dbReference type="PROSITE" id="PS51192"/>
    </source>
</evidence>
<accession>A0A2T4UAC0</accession>
<keyword evidence="8 15" id="KW-0269">Exonuclease</keyword>
<evidence type="ECO:0000313" key="19">
    <source>
        <dbReference type="EMBL" id="PTL40340.1"/>
    </source>
</evidence>
<comment type="similarity">
    <text evidence="15 16">Belongs to the helicase family. DinG subfamily. Type 2 sub-subfamily.</text>
</comment>
<evidence type="ECO:0000313" key="20">
    <source>
        <dbReference type="Proteomes" id="UP000240509"/>
    </source>
</evidence>